<organism evidence="9 10">
    <name type="scientific">Escallonia herrerae</name>
    <dbReference type="NCBI Taxonomy" id="1293975"/>
    <lineage>
        <taxon>Eukaryota</taxon>
        <taxon>Viridiplantae</taxon>
        <taxon>Streptophyta</taxon>
        <taxon>Embryophyta</taxon>
        <taxon>Tracheophyta</taxon>
        <taxon>Spermatophyta</taxon>
        <taxon>Magnoliopsida</taxon>
        <taxon>eudicotyledons</taxon>
        <taxon>Gunneridae</taxon>
        <taxon>Pentapetalae</taxon>
        <taxon>asterids</taxon>
        <taxon>campanulids</taxon>
        <taxon>Escalloniales</taxon>
        <taxon>Escalloniaceae</taxon>
        <taxon>Escallonia</taxon>
    </lineage>
</organism>
<protein>
    <recommendedName>
        <fullName evidence="2">adenylate kinase</fullName>
        <ecNumber evidence="2">2.7.4.3</ecNumber>
    </recommendedName>
    <alternativeName>
        <fullName evidence="6">ATP:AMP phosphotransferase</fullName>
    </alternativeName>
</protein>
<evidence type="ECO:0000256" key="2">
    <source>
        <dbReference type="ARBA" id="ARBA00012955"/>
    </source>
</evidence>
<proteinExistence type="inferred from homology"/>
<evidence type="ECO:0000256" key="7">
    <source>
        <dbReference type="RuleBase" id="RU003330"/>
    </source>
</evidence>
<evidence type="ECO:0000256" key="5">
    <source>
        <dbReference type="ARBA" id="ARBA00022777"/>
    </source>
</evidence>
<gene>
    <name evidence="9" type="ORF">RJ639_033806</name>
</gene>
<dbReference type="EC" id="2.7.4.3" evidence="2"/>
<dbReference type="Proteomes" id="UP001188597">
    <property type="component" value="Unassembled WGS sequence"/>
</dbReference>
<evidence type="ECO:0000256" key="4">
    <source>
        <dbReference type="ARBA" id="ARBA00022741"/>
    </source>
</evidence>
<dbReference type="PROSITE" id="PS00113">
    <property type="entry name" value="ADENYLATE_KINASE"/>
    <property type="match status" value="1"/>
</dbReference>
<evidence type="ECO:0000256" key="1">
    <source>
        <dbReference type="ARBA" id="ARBA00007220"/>
    </source>
</evidence>
<dbReference type="PANTHER" id="PTHR23359">
    <property type="entry name" value="NUCLEOTIDE KINASE"/>
    <property type="match status" value="1"/>
</dbReference>
<dbReference type="EMBL" id="JAVXUP010000197">
    <property type="protein sequence ID" value="KAK3034560.1"/>
    <property type="molecule type" value="Genomic_DNA"/>
</dbReference>
<evidence type="ECO:0000256" key="8">
    <source>
        <dbReference type="SAM" id="MobiDB-lite"/>
    </source>
</evidence>
<reference evidence="9" key="1">
    <citation type="submission" date="2022-12" db="EMBL/GenBank/DDBJ databases">
        <title>Draft genome assemblies for two species of Escallonia (Escalloniales).</title>
        <authorList>
            <person name="Chanderbali A."/>
            <person name="Dervinis C."/>
            <person name="Anghel I."/>
            <person name="Soltis D."/>
            <person name="Soltis P."/>
            <person name="Zapata F."/>
        </authorList>
    </citation>
    <scope>NUCLEOTIDE SEQUENCE</scope>
    <source>
        <strain evidence="9">UCBG64.0493</strain>
        <tissue evidence="9">Leaf</tissue>
    </source>
</reference>
<dbReference type="Gene3D" id="3.40.50.300">
    <property type="entry name" value="P-loop containing nucleotide triphosphate hydrolases"/>
    <property type="match status" value="1"/>
</dbReference>
<dbReference type="InterPro" id="IPR027417">
    <property type="entry name" value="P-loop_NTPase"/>
</dbReference>
<feature type="compositionally biased region" description="Basic and acidic residues" evidence="8">
    <location>
        <begin position="261"/>
        <end position="273"/>
    </location>
</feature>
<dbReference type="Pfam" id="PF00406">
    <property type="entry name" value="ADK"/>
    <property type="match status" value="1"/>
</dbReference>
<evidence type="ECO:0000256" key="6">
    <source>
        <dbReference type="ARBA" id="ARBA00031517"/>
    </source>
</evidence>
<dbReference type="SUPFAM" id="SSF52540">
    <property type="entry name" value="P-loop containing nucleoside triphosphate hydrolases"/>
    <property type="match status" value="1"/>
</dbReference>
<keyword evidence="5 7" id="KW-0418">Kinase</keyword>
<comment type="caution">
    <text evidence="9">The sequence shown here is derived from an EMBL/GenBank/DDBJ whole genome shotgun (WGS) entry which is preliminary data.</text>
</comment>
<dbReference type="GO" id="GO:0005524">
    <property type="term" value="F:ATP binding"/>
    <property type="evidence" value="ECO:0007669"/>
    <property type="project" value="InterPro"/>
</dbReference>
<feature type="region of interest" description="Disordered" evidence="8">
    <location>
        <begin position="258"/>
        <end position="284"/>
    </location>
</feature>
<name>A0AA89BAH7_9ASTE</name>
<evidence type="ECO:0000313" key="10">
    <source>
        <dbReference type="Proteomes" id="UP001188597"/>
    </source>
</evidence>
<keyword evidence="4" id="KW-0547">Nucleotide-binding</keyword>
<sequence>MGQRFDLTAGRGRDSELVRKEITKNKRGKRAEGGKFPKVQNQRSSILGRLKMTGVTLASSAFHRQWNGVSHSKDFRWNNRNLEKSLDHGVLLQLVNLEIRDQLQRKTISESMETFATYAAAEYEAATPSKVGALFQDKIGGICCCPEKLNVPCFGFDAHQLESSTGPFTSPKYLSSNFGGPGSGKGSQCSKIAAPLGFCHLSAGKLLSREVESGSENGTMIKAFKMEGKLVPADMIIKLLQQAMEESGTKKFLLDGFPRNNENRSAFEKIGKDRTRKIKRTKKP</sequence>
<dbReference type="InterPro" id="IPR000850">
    <property type="entry name" value="Adenylat/UMP-CMP_kin"/>
</dbReference>
<feature type="compositionally biased region" description="Basic residues" evidence="8">
    <location>
        <begin position="274"/>
        <end position="284"/>
    </location>
</feature>
<evidence type="ECO:0000313" key="9">
    <source>
        <dbReference type="EMBL" id="KAK3034560.1"/>
    </source>
</evidence>
<keyword evidence="3 7" id="KW-0808">Transferase</keyword>
<accession>A0AA89BAH7</accession>
<dbReference type="PRINTS" id="PR00094">
    <property type="entry name" value="ADENYLTKNASE"/>
</dbReference>
<evidence type="ECO:0000256" key="3">
    <source>
        <dbReference type="ARBA" id="ARBA00022679"/>
    </source>
</evidence>
<dbReference type="AlphaFoldDB" id="A0AA89BAH7"/>
<keyword evidence="10" id="KW-1185">Reference proteome</keyword>
<dbReference type="InterPro" id="IPR033690">
    <property type="entry name" value="Adenylat_kinase_CS"/>
</dbReference>
<comment type="similarity">
    <text evidence="1 7">Belongs to the adenylate kinase family.</text>
</comment>
<dbReference type="CDD" id="cd01428">
    <property type="entry name" value="ADK"/>
    <property type="match status" value="1"/>
</dbReference>
<dbReference type="GO" id="GO:0004017">
    <property type="term" value="F:AMP kinase activity"/>
    <property type="evidence" value="ECO:0007669"/>
    <property type="project" value="UniProtKB-EC"/>
</dbReference>